<proteinExistence type="predicted"/>
<dbReference type="EMBL" id="MLJW01007643">
    <property type="protein sequence ID" value="OIQ65033.1"/>
    <property type="molecule type" value="Genomic_DNA"/>
</dbReference>
<reference evidence="1" key="1">
    <citation type="submission" date="2016-10" db="EMBL/GenBank/DDBJ databases">
        <title>Sequence of Gallionella enrichment culture.</title>
        <authorList>
            <person name="Poehlein A."/>
            <person name="Muehling M."/>
            <person name="Daniel R."/>
        </authorList>
    </citation>
    <scope>NUCLEOTIDE SEQUENCE</scope>
</reference>
<comment type="caution">
    <text evidence="1">The sequence shown here is derived from an EMBL/GenBank/DDBJ whole genome shotgun (WGS) entry which is preliminary data.</text>
</comment>
<dbReference type="AlphaFoldDB" id="A0A1J5P0F9"/>
<name>A0A1J5P0F9_9ZZZZ</name>
<sequence>MVVDSRPTRPTVLKRLKAYDRSGSIVTVGESPLQSNGNFLEHKKQSCPIEDIGEITLSTPIGHKISKSIRSGRFWRDCGHQATPIGPQIQNVESTMSWYTSPSIYFTLSYRWFYQVHLLPACLQMIRRKGASRHRAPLLQTILFRRDLYLRLRSSWKMCLNLPG</sequence>
<gene>
    <name evidence="1" type="ORF">GALL_534110</name>
</gene>
<organism evidence="1">
    <name type="scientific">mine drainage metagenome</name>
    <dbReference type="NCBI Taxonomy" id="410659"/>
    <lineage>
        <taxon>unclassified sequences</taxon>
        <taxon>metagenomes</taxon>
        <taxon>ecological metagenomes</taxon>
    </lineage>
</organism>
<accession>A0A1J5P0F9</accession>
<protein>
    <submittedName>
        <fullName evidence="1">Uncharacterized protein</fullName>
    </submittedName>
</protein>
<evidence type="ECO:0000313" key="1">
    <source>
        <dbReference type="EMBL" id="OIQ65033.1"/>
    </source>
</evidence>